<dbReference type="Gene3D" id="1.20.144.10">
    <property type="entry name" value="Phosphatidic acid phosphatase type 2/haloperoxidase"/>
    <property type="match status" value="1"/>
</dbReference>
<dbReference type="EMBL" id="LT906468">
    <property type="protein sequence ID" value="SNV52768.1"/>
    <property type="molecule type" value="Genomic_DNA"/>
</dbReference>
<sequence length="262" mass="29678">MELLLKYGAILLRLMLLFVLHFNGQCCFCQQDSAFVQNMPVKKRGLPDVIFNEELLAPIGFISYGIASVKSPYLQKQNHLIRDNLQADNPIRIRIDDFTQYAATGSYFAFDLMGVKAKHNLKSRLFVASVAHIIMGSTVNLMKKSVPILRPDFSASNSFPSGHTATAFVGAELIWQEYRHQSIWYGVGAYTVAVGTGFFRMYNNRHWLSDVVMGAGIGVLSTKMAYWMLPRLEDRLQKRKNPFLLMPSYNGKQFMLSFAANL</sequence>
<dbReference type="Pfam" id="PF01569">
    <property type="entry name" value="PAP2"/>
    <property type="match status" value="1"/>
</dbReference>
<gene>
    <name evidence="3" type="ORF">SAMEA4412673_02732</name>
</gene>
<reference evidence="3 4" key="1">
    <citation type="submission" date="2017-06" db="EMBL/GenBank/DDBJ databases">
        <authorList>
            <consortium name="Pathogen Informatics"/>
        </authorList>
    </citation>
    <scope>NUCLEOTIDE SEQUENCE [LARGE SCALE GENOMIC DNA]</scope>
    <source>
        <strain evidence="3 4">NCTC12149</strain>
    </source>
</reference>
<feature type="transmembrane region" description="Helical" evidence="1">
    <location>
        <begin position="207"/>
        <end position="229"/>
    </location>
</feature>
<evidence type="ECO:0000313" key="3">
    <source>
        <dbReference type="EMBL" id="SNV52768.1"/>
    </source>
</evidence>
<dbReference type="InterPro" id="IPR036938">
    <property type="entry name" value="PAP2/HPO_sf"/>
</dbReference>
<dbReference type="KEGG" id="smiz:4412673_02732"/>
<accession>A0AAJ4XD18</accession>
<feature type="transmembrane region" description="Helical" evidence="1">
    <location>
        <begin position="183"/>
        <end position="201"/>
    </location>
</feature>
<evidence type="ECO:0000259" key="2">
    <source>
        <dbReference type="SMART" id="SM00014"/>
    </source>
</evidence>
<dbReference type="RefSeq" id="WP_093097861.1">
    <property type="nucleotide sequence ID" value="NZ_FNGK01000002.1"/>
</dbReference>
<dbReference type="SMART" id="SM00014">
    <property type="entry name" value="acidPPc"/>
    <property type="match status" value="1"/>
</dbReference>
<proteinExistence type="predicted"/>
<dbReference type="InterPro" id="IPR000326">
    <property type="entry name" value="PAP2/HPO"/>
</dbReference>
<keyword evidence="1" id="KW-0472">Membrane</keyword>
<keyword evidence="1" id="KW-0812">Transmembrane</keyword>
<feature type="domain" description="Phosphatidic acid phosphatase type 2/haloperoxidase" evidence="2">
    <location>
        <begin position="126"/>
        <end position="226"/>
    </location>
</feature>
<dbReference type="PANTHER" id="PTHR14969:SF13">
    <property type="entry name" value="AT30094P"/>
    <property type="match status" value="1"/>
</dbReference>
<evidence type="ECO:0000313" key="4">
    <source>
        <dbReference type="Proteomes" id="UP000215355"/>
    </source>
</evidence>
<dbReference type="SUPFAM" id="SSF48317">
    <property type="entry name" value="Acid phosphatase/Vanadium-dependent haloperoxidase"/>
    <property type="match status" value="1"/>
</dbReference>
<name>A0AAJ4XD18_9SPHI</name>
<protein>
    <submittedName>
        <fullName evidence="3">PAP2 (Acid phosphatase) superfamily protein</fullName>
    </submittedName>
</protein>
<evidence type="ECO:0000256" key="1">
    <source>
        <dbReference type="SAM" id="Phobius"/>
    </source>
</evidence>
<dbReference type="CDD" id="cd03394">
    <property type="entry name" value="PAP2_like_5"/>
    <property type="match status" value="1"/>
</dbReference>
<organism evidence="3 4">
    <name type="scientific">Sphingobacterium mizutaii</name>
    <dbReference type="NCBI Taxonomy" id="1010"/>
    <lineage>
        <taxon>Bacteria</taxon>
        <taxon>Pseudomonadati</taxon>
        <taxon>Bacteroidota</taxon>
        <taxon>Sphingobacteriia</taxon>
        <taxon>Sphingobacteriales</taxon>
        <taxon>Sphingobacteriaceae</taxon>
        <taxon>Sphingobacterium</taxon>
    </lineage>
</organism>
<dbReference type="Proteomes" id="UP000215355">
    <property type="component" value="Chromosome 1"/>
</dbReference>
<keyword evidence="1" id="KW-1133">Transmembrane helix</keyword>
<dbReference type="AlphaFoldDB" id="A0AAJ4XD18"/>
<dbReference type="PANTHER" id="PTHR14969">
    <property type="entry name" value="SPHINGOSINE-1-PHOSPHATE PHOSPHOHYDROLASE"/>
    <property type="match status" value="1"/>
</dbReference>